<dbReference type="Proteomes" id="UP000769157">
    <property type="component" value="Unassembled WGS sequence"/>
</dbReference>
<name>A0A9P8NTT4_9ASCO</name>
<reference evidence="1" key="2">
    <citation type="submission" date="2021-01" db="EMBL/GenBank/DDBJ databases">
        <authorList>
            <person name="Schikora-Tamarit M.A."/>
        </authorList>
    </citation>
    <scope>NUCLEOTIDE SEQUENCE</scope>
    <source>
        <strain evidence="1">CBS6075</strain>
    </source>
</reference>
<dbReference type="EMBL" id="JAEUBE010000511">
    <property type="protein sequence ID" value="KAH3660233.1"/>
    <property type="molecule type" value="Genomic_DNA"/>
</dbReference>
<dbReference type="GeneID" id="70239402"/>
<evidence type="ECO:0000313" key="2">
    <source>
        <dbReference type="Proteomes" id="UP000769157"/>
    </source>
</evidence>
<reference evidence="1" key="1">
    <citation type="journal article" date="2021" name="Open Biol.">
        <title>Shared evolutionary footprints suggest mitochondrial oxidative damage underlies multiple complex I losses in fungi.</title>
        <authorList>
            <person name="Schikora-Tamarit M.A."/>
            <person name="Marcet-Houben M."/>
            <person name="Nosek J."/>
            <person name="Gabaldon T."/>
        </authorList>
    </citation>
    <scope>NUCLEOTIDE SEQUENCE</scope>
    <source>
        <strain evidence="1">CBS6075</strain>
    </source>
</reference>
<protein>
    <submittedName>
        <fullName evidence="1">Uncharacterized protein</fullName>
    </submittedName>
</protein>
<dbReference type="AlphaFoldDB" id="A0A9P8NTT4"/>
<dbReference type="RefSeq" id="XP_046057944.1">
    <property type="nucleotide sequence ID" value="XM_046208834.1"/>
</dbReference>
<proteinExistence type="predicted"/>
<organism evidence="1 2">
    <name type="scientific">Ogataea philodendri</name>
    <dbReference type="NCBI Taxonomy" id="1378263"/>
    <lineage>
        <taxon>Eukaryota</taxon>
        <taxon>Fungi</taxon>
        <taxon>Dikarya</taxon>
        <taxon>Ascomycota</taxon>
        <taxon>Saccharomycotina</taxon>
        <taxon>Pichiomycetes</taxon>
        <taxon>Pichiales</taxon>
        <taxon>Pichiaceae</taxon>
        <taxon>Ogataea</taxon>
    </lineage>
</organism>
<sequence length="195" mass="21283">MTIVANSPELSDFILPIKSPLTSIFKPLELALTSCCLRLSIPPELSSSICFTVARVSSLLLKGFSSEPRSKSNASPLISSLSLMNRIGWKNSAPSCLITVFFVEAYNILLRTGALSSTNEMKKNLCATSSLRTTKYTASSANWLCSRSKSAFKLLEPWITPFGTTCSFSMAIKNARDVPLTYSLNSFTSSWEPEG</sequence>
<evidence type="ECO:0000313" key="1">
    <source>
        <dbReference type="EMBL" id="KAH3660233.1"/>
    </source>
</evidence>
<accession>A0A9P8NTT4</accession>
<gene>
    <name evidence="1" type="ORF">OGAPHI_007438</name>
</gene>
<comment type="caution">
    <text evidence="1">The sequence shown here is derived from an EMBL/GenBank/DDBJ whole genome shotgun (WGS) entry which is preliminary data.</text>
</comment>
<keyword evidence="2" id="KW-1185">Reference proteome</keyword>